<accession>A0A1Q9ABE6</accession>
<feature type="region of interest" description="Disordered" evidence="1">
    <location>
        <begin position="66"/>
        <end position="90"/>
    </location>
</feature>
<evidence type="ECO:0000313" key="2">
    <source>
        <dbReference type="EMBL" id="MBB4010179.1"/>
    </source>
</evidence>
<reference evidence="2 5" key="2">
    <citation type="submission" date="2020-08" db="EMBL/GenBank/DDBJ databases">
        <title>Genomic Encyclopedia of Type Strains, Phase IV (KMG-IV): sequencing the most valuable type-strain genomes for metagenomic binning, comparative biology and taxonomic classification.</title>
        <authorList>
            <person name="Goeker M."/>
        </authorList>
    </citation>
    <scope>NUCLEOTIDE SEQUENCE [LARGE SCALE GENOMIC DNA]</scope>
    <source>
        <strain evidence="2 5">DSM 100021</strain>
    </source>
</reference>
<evidence type="ECO:0000313" key="5">
    <source>
        <dbReference type="Proteomes" id="UP000544107"/>
    </source>
</evidence>
<comment type="caution">
    <text evidence="3">The sequence shown here is derived from an EMBL/GenBank/DDBJ whole genome shotgun (WGS) entry which is preliminary data.</text>
</comment>
<evidence type="ECO:0000256" key="1">
    <source>
        <dbReference type="SAM" id="MobiDB-lite"/>
    </source>
</evidence>
<dbReference type="Proteomes" id="UP000544107">
    <property type="component" value="Unassembled WGS sequence"/>
</dbReference>
<organism evidence="3 4">
    <name type="scientific">Allorhizobium taibaishanense</name>
    <dbReference type="NCBI Taxonomy" id="887144"/>
    <lineage>
        <taxon>Bacteria</taxon>
        <taxon>Pseudomonadati</taxon>
        <taxon>Pseudomonadota</taxon>
        <taxon>Alphaproteobacteria</taxon>
        <taxon>Hyphomicrobiales</taxon>
        <taxon>Rhizobiaceae</taxon>
        <taxon>Rhizobium/Agrobacterium group</taxon>
        <taxon>Allorhizobium</taxon>
    </lineage>
</organism>
<dbReference type="AlphaFoldDB" id="A0A1Q9ABE6"/>
<protein>
    <submittedName>
        <fullName evidence="3">Uncharacterized protein</fullName>
    </submittedName>
</protein>
<sequence>MDLLGLLAYQDDMRKTALNRHTMTSAQKEDAFYAFYAEPLWPRLSWIERTLRTTMRLYRWRPSVTADAGKTEEPLALNSDLVAQPRSISP</sequence>
<dbReference type="EMBL" id="MKIN01000016">
    <property type="protein sequence ID" value="OLP52180.1"/>
    <property type="molecule type" value="Genomic_DNA"/>
</dbReference>
<dbReference type="RefSeq" id="WP_075612709.1">
    <property type="nucleotide sequence ID" value="NZ_JACIED010000007.1"/>
</dbReference>
<dbReference type="Proteomes" id="UP000185598">
    <property type="component" value="Unassembled WGS sequence"/>
</dbReference>
<reference evidence="3 4" key="1">
    <citation type="submission" date="2016-09" db="EMBL/GenBank/DDBJ databases">
        <title>Rhizobium oryziradicis sp. nov., isolated from the root of rice.</title>
        <authorList>
            <person name="Zhao J."/>
            <person name="Zhang X."/>
        </authorList>
    </citation>
    <scope>NUCLEOTIDE SEQUENCE [LARGE SCALE GENOMIC DNA]</scope>
    <source>
        <strain evidence="3 4">14971</strain>
    </source>
</reference>
<keyword evidence="4" id="KW-1185">Reference proteome</keyword>
<dbReference type="EMBL" id="JACIED010000007">
    <property type="protein sequence ID" value="MBB4010179.1"/>
    <property type="molecule type" value="Genomic_DNA"/>
</dbReference>
<proteinExistence type="predicted"/>
<evidence type="ECO:0000313" key="4">
    <source>
        <dbReference type="Proteomes" id="UP000185598"/>
    </source>
</evidence>
<name>A0A1Q9ABE6_9HYPH</name>
<gene>
    <name evidence="3" type="ORF">BJF91_02795</name>
    <name evidence="2" type="ORF">GGQ71_004477</name>
</gene>
<evidence type="ECO:0000313" key="3">
    <source>
        <dbReference type="EMBL" id="OLP52180.1"/>
    </source>
</evidence>